<evidence type="ECO:0000256" key="1">
    <source>
        <dbReference type="ARBA" id="ARBA00009080"/>
    </source>
</evidence>
<dbReference type="InterPro" id="IPR015815">
    <property type="entry name" value="HIBADH-related"/>
</dbReference>
<sequence length="304" mass="30872">MEQGSSAKNHTAAVLGLGTMGGRVAARLREAGAQVSGYDLSAAAKTAAAEAGVRVCDTPEEAVQNVSLVVLSLPLPKDVIAAAQGPLSKVAAGTVVIDLSTIDPASARTAAQVLGSAGAHYLDAPVLGRPERCGNWTLAVGGDAEAVDRVRPILEGTVATRVAHVGEVGTGSVVKLLNNLMFGAINAVTAEAINISRLAGLDPEVFAQVVADSGAATVSGLFRDLAAKMPAGDYSPTFALGLLRKDNRLALELANSSGSPAFIATCVNQINNLTASRGWSGEDTGAVHKLYELLSAPDTTPNTP</sequence>
<dbReference type="SUPFAM" id="SSF48179">
    <property type="entry name" value="6-phosphogluconate dehydrogenase C-terminal domain-like"/>
    <property type="match status" value="1"/>
</dbReference>
<dbReference type="SUPFAM" id="SSF51735">
    <property type="entry name" value="NAD(P)-binding Rossmann-fold domains"/>
    <property type="match status" value="1"/>
</dbReference>
<keyword evidence="2 7" id="KW-0560">Oxidoreductase</keyword>
<dbReference type="InterPro" id="IPR006115">
    <property type="entry name" value="6PGDH_NADP-bd"/>
</dbReference>
<protein>
    <submittedName>
        <fullName evidence="7">3-hydroxyisobutyrate dehydrogenase</fullName>
        <ecNumber evidence="7">1.1.1.31</ecNumber>
    </submittedName>
</protein>
<dbReference type="InterPro" id="IPR013328">
    <property type="entry name" value="6PGD_dom2"/>
</dbReference>
<comment type="similarity">
    <text evidence="1">Belongs to the HIBADH-related family.</text>
</comment>
<reference evidence="7 8" key="1">
    <citation type="submission" date="2020-08" db="EMBL/GenBank/DDBJ databases">
        <title>Sequencing the genomes of 1000 actinobacteria strains.</title>
        <authorList>
            <person name="Klenk H.-P."/>
        </authorList>
    </citation>
    <scope>NUCLEOTIDE SEQUENCE [LARGE SCALE GENOMIC DNA]</scope>
    <source>
        <strain evidence="7 8">DSM 45584</strain>
    </source>
</reference>
<keyword evidence="8" id="KW-1185">Reference proteome</keyword>
<gene>
    <name evidence="7" type="ORF">BJ970_006484</name>
</gene>
<feature type="active site" evidence="4">
    <location>
        <position position="175"/>
    </location>
</feature>
<proteinExistence type="inferred from homology"/>
<dbReference type="GO" id="GO:0050661">
    <property type="term" value="F:NADP binding"/>
    <property type="evidence" value="ECO:0007669"/>
    <property type="project" value="InterPro"/>
</dbReference>
<accession>A0A840QJ93</accession>
<evidence type="ECO:0000256" key="4">
    <source>
        <dbReference type="PIRSR" id="PIRSR000103-1"/>
    </source>
</evidence>
<dbReference type="InterPro" id="IPR036291">
    <property type="entry name" value="NAD(P)-bd_dom_sf"/>
</dbReference>
<name>A0A840QJ93_9PSEU</name>
<evidence type="ECO:0000313" key="8">
    <source>
        <dbReference type="Proteomes" id="UP000584374"/>
    </source>
</evidence>
<dbReference type="EC" id="1.1.1.31" evidence="7"/>
<evidence type="ECO:0000313" key="7">
    <source>
        <dbReference type="EMBL" id="MBB5158885.1"/>
    </source>
</evidence>
<dbReference type="PIRSF" id="PIRSF000103">
    <property type="entry name" value="HIBADH"/>
    <property type="match status" value="1"/>
</dbReference>
<dbReference type="Gene3D" id="1.10.1040.10">
    <property type="entry name" value="N-(1-d-carboxylethyl)-l-norvaline Dehydrogenase, domain 2"/>
    <property type="match status" value="1"/>
</dbReference>
<feature type="domain" description="3-hydroxyisobutyrate dehydrogenase-like NAD-binding" evidence="6">
    <location>
        <begin position="169"/>
        <end position="290"/>
    </location>
</feature>
<dbReference type="Proteomes" id="UP000584374">
    <property type="component" value="Unassembled WGS sequence"/>
</dbReference>
<comment type="caution">
    <text evidence="7">The sequence shown here is derived from an EMBL/GenBank/DDBJ whole genome shotgun (WGS) entry which is preliminary data.</text>
</comment>
<dbReference type="InterPro" id="IPR008927">
    <property type="entry name" value="6-PGluconate_DH-like_C_sf"/>
</dbReference>
<dbReference type="Pfam" id="PF14833">
    <property type="entry name" value="NAD_binding_11"/>
    <property type="match status" value="1"/>
</dbReference>
<dbReference type="GO" id="GO:0008442">
    <property type="term" value="F:3-hydroxyisobutyrate dehydrogenase activity"/>
    <property type="evidence" value="ECO:0007669"/>
    <property type="project" value="UniProtKB-EC"/>
</dbReference>
<dbReference type="Gene3D" id="3.40.50.720">
    <property type="entry name" value="NAD(P)-binding Rossmann-like Domain"/>
    <property type="match status" value="1"/>
</dbReference>
<dbReference type="InterPro" id="IPR029154">
    <property type="entry name" value="HIBADH-like_NADP-bd"/>
</dbReference>
<evidence type="ECO:0000259" key="6">
    <source>
        <dbReference type="Pfam" id="PF14833"/>
    </source>
</evidence>
<evidence type="ECO:0000256" key="2">
    <source>
        <dbReference type="ARBA" id="ARBA00023002"/>
    </source>
</evidence>
<dbReference type="Pfam" id="PF03446">
    <property type="entry name" value="NAD_binding_2"/>
    <property type="match status" value="1"/>
</dbReference>
<keyword evidence="3" id="KW-0520">NAD</keyword>
<dbReference type="PANTHER" id="PTHR22981">
    <property type="entry name" value="3-HYDROXYISOBUTYRATE DEHYDROGENASE-RELATED"/>
    <property type="match status" value="1"/>
</dbReference>
<feature type="domain" description="6-phosphogluconate dehydrogenase NADP-binding" evidence="5">
    <location>
        <begin position="13"/>
        <end position="166"/>
    </location>
</feature>
<organism evidence="7 8">
    <name type="scientific">Saccharopolyspora phatthalungensis</name>
    <dbReference type="NCBI Taxonomy" id="664693"/>
    <lineage>
        <taxon>Bacteria</taxon>
        <taxon>Bacillati</taxon>
        <taxon>Actinomycetota</taxon>
        <taxon>Actinomycetes</taxon>
        <taxon>Pseudonocardiales</taxon>
        <taxon>Pseudonocardiaceae</taxon>
        <taxon>Saccharopolyspora</taxon>
    </lineage>
</organism>
<dbReference type="AlphaFoldDB" id="A0A840QJ93"/>
<evidence type="ECO:0000256" key="3">
    <source>
        <dbReference type="ARBA" id="ARBA00023027"/>
    </source>
</evidence>
<evidence type="ECO:0000259" key="5">
    <source>
        <dbReference type="Pfam" id="PF03446"/>
    </source>
</evidence>
<dbReference type="EMBL" id="JACHIW010000002">
    <property type="protein sequence ID" value="MBB5158885.1"/>
    <property type="molecule type" value="Genomic_DNA"/>
</dbReference>
<dbReference type="RefSeq" id="WP_184730943.1">
    <property type="nucleotide sequence ID" value="NZ_JACHIW010000002.1"/>
</dbReference>
<dbReference type="PANTHER" id="PTHR22981:SF80">
    <property type="entry name" value="BLR4309 PROTEIN"/>
    <property type="match status" value="1"/>
</dbReference>
<dbReference type="GO" id="GO:0051287">
    <property type="term" value="F:NAD binding"/>
    <property type="evidence" value="ECO:0007669"/>
    <property type="project" value="InterPro"/>
</dbReference>